<dbReference type="InterPro" id="IPR050756">
    <property type="entry name" value="CSN3"/>
</dbReference>
<organism evidence="4 5">
    <name type="scientific">Stereocaulon virgatum</name>
    <dbReference type="NCBI Taxonomy" id="373712"/>
    <lineage>
        <taxon>Eukaryota</taxon>
        <taxon>Fungi</taxon>
        <taxon>Dikarya</taxon>
        <taxon>Ascomycota</taxon>
        <taxon>Pezizomycotina</taxon>
        <taxon>Lecanoromycetes</taxon>
        <taxon>OSLEUM clade</taxon>
        <taxon>Lecanoromycetidae</taxon>
        <taxon>Lecanorales</taxon>
        <taxon>Lecanorineae</taxon>
        <taxon>Stereocaulaceae</taxon>
        <taxon>Stereocaulon</taxon>
    </lineage>
</organism>
<dbReference type="PANTHER" id="PTHR10758">
    <property type="entry name" value="26S PROTEASOME NON-ATPASE REGULATORY SUBUNIT 3/COP9 SIGNALOSOME COMPLEX SUBUNIT 3"/>
    <property type="match status" value="1"/>
</dbReference>
<keyword evidence="1" id="KW-0963">Cytoplasm</keyword>
<dbReference type="Proteomes" id="UP001590950">
    <property type="component" value="Unassembled WGS sequence"/>
</dbReference>
<proteinExistence type="predicted"/>
<evidence type="ECO:0000256" key="1">
    <source>
        <dbReference type="ARBA" id="ARBA00022490"/>
    </source>
</evidence>
<dbReference type="InterPro" id="IPR055089">
    <property type="entry name" value="COP9_N"/>
</dbReference>
<keyword evidence="5" id="KW-1185">Reference proteome</keyword>
<dbReference type="PANTHER" id="PTHR10758:SF1">
    <property type="entry name" value="COP9 SIGNALOSOME COMPLEX SUBUNIT 3"/>
    <property type="match status" value="1"/>
</dbReference>
<evidence type="ECO:0000259" key="3">
    <source>
        <dbReference type="Pfam" id="PF22788"/>
    </source>
</evidence>
<evidence type="ECO:0000313" key="4">
    <source>
        <dbReference type="EMBL" id="KAL2039789.1"/>
    </source>
</evidence>
<feature type="domain" description="COP9 signalosome complex subunit 3 N-terminal helical repeats" evidence="3">
    <location>
        <begin position="229"/>
        <end position="296"/>
    </location>
</feature>
<gene>
    <name evidence="4" type="ORF">N7G274_007648</name>
</gene>
<feature type="compositionally biased region" description="Acidic residues" evidence="2">
    <location>
        <begin position="500"/>
        <end position="509"/>
    </location>
</feature>
<name>A0ABR4A2Q8_9LECA</name>
<sequence>MDAILQQLLAFPPHPPPATPLSDAEYDKQINIHVLQLNHIPASKLTAPVPGGGDLLDIIDPSVNTVSYLYVLLAQINNSSGKQKADSTSDSYKPGTPLWLKMMLFLGDFDPVQIRYVGNELRNLIEKTALKARLVSMPFSPVPDIRSAILRVDPSGATFTSSHLLFVRLCLEGCTYHDALPVIEKNIYYFPANTSKAAQNNRSPYLCSDHESSSTFITQESGLSAKLFYQDILQYYLFGAMIYMGMRNWKRALFFLEVVIAWPVATNASKIQVEAYKKWVLVSLLHKGHPLTVPKTINSQALKQYRALAKAYDALAEIFNAGITGGHDQQRLVQEAQMGMAFWDSDCNRGLVRLVLEAFRKFSILQLQSTFAALTIADITRKTSPDRNDYAGTGRYVVSLISAGELNASISEPSDDPKSWIIRFSDSTGEPLARSEEQQHEALVKQTRKAEDLACHIRELDRKLSLSKDYIGDAKKRKKEHNGEGADAGVTWPSHGETFDHDEDMMGDL</sequence>
<dbReference type="Pfam" id="PF22788">
    <property type="entry name" value="COP9_hel_rpt"/>
    <property type="match status" value="2"/>
</dbReference>
<accession>A0ABR4A2Q8</accession>
<evidence type="ECO:0000256" key="2">
    <source>
        <dbReference type="SAM" id="MobiDB-lite"/>
    </source>
</evidence>
<feature type="domain" description="COP9 signalosome complex subunit 3 N-terminal helical repeats" evidence="3">
    <location>
        <begin position="55"/>
        <end position="194"/>
    </location>
</feature>
<comment type="caution">
    <text evidence="4">The sequence shown here is derived from an EMBL/GenBank/DDBJ whole genome shotgun (WGS) entry which is preliminary data.</text>
</comment>
<protein>
    <recommendedName>
        <fullName evidence="3">COP9 signalosome complex subunit 3 N-terminal helical repeats domain-containing protein</fullName>
    </recommendedName>
</protein>
<reference evidence="4 5" key="1">
    <citation type="submission" date="2024-09" db="EMBL/GenBank/DDBJ databases">
        <title>Rethinking Asexuality: The Enigmatic Case of Functional Sexual Genes in Lepraria (Stereocaulaceae).</title>
        <authorList>
            <person name="Doellman M."/>
            <person name="Sun Y."/>
            <person name="Barcenas-Pena A."/>
            <person name="Lumbsch H.T."/>
            <person name="Grewe F."/>
        </authorList>
    </citation>
    <scope>NUCLEOTIDE SEQUENCE [LARGE SCALE GENOMIC DNA]</scope>
    <source>
        <strain evidence="4 5">Mercado 3170</strain>
    </source>
</reference>
<feature type="region of interest" description="Disordered" evidence="2">
    <location>
        <begin position="475"/>
        <end position="509"/>
    </location>
</feature>
<evidence type="ECO:0000313" key="5">
    <source>
        <dbReference type="Proteomes" id="UP001590950"/>
    </source>
</evidence>
<dbReference type="EMBL" id="JBEFKJ010000024">
    <property type="protein sequence ID" value="KAL2039789.1"/>
    <property type="molecule type" value="Genomic_DNA"/>
</dbReference>